<feature type="repeat" description="ANK" evidence="3">
    <location>
        <begin position="790"/>
        <end position="822"/>
    </location>
</feature>
<dbReference type="HOGENOM" id="CLU_000288_34_23_1"/>
<keyword evidence="2 3" id="KW-0040">ANK repeat</keyword>
<feature type="repeat" description="ANK" evidence="3">
    <location>
        <begin position="1228"/>
        <end position="1252"/>
    </location>
</feature>
<accession>W9HUP0</accession>
<feature type="domain" description="NACHT" evidence="5">
    <location>
        <begin position="152"/>
        <end position="298"/>
    </location>
</feature>
<protein>
    <recommendedName>
        <fullName evidence="5">NACHT domain-containing protein</fullName>
    </recommendedName>
</protein>
<dbReference type="SUPFAM" id="SSF48403">
    <property type="entry name" value="Ankyrin repeat"/>
    <property type="match status" value="3"/>
</dbReference>
<dbReference type="PROSITE" id="PS50088">
    <property type="entry name" value="ANK_REPEAT"/>
    <property type="match status" value="7"/>
</dbReference>
<dbReference type="PANTHER" id="PTHR24166">
    <property type="entry name" value="ROLLING PEBBLES, ISOFORM B"/>
    <property type="match status" value="1"/>
</dbReference>
<feature type="repeat" description="ANK" evidence="3">
    <location>
        <begin position="956"/>
        <end position="989"/>
    </location>
</feature>
<feature type="repeat" description="ANK" evidence="3">
    <location>
        <begin position="1194"/>
        <end position="1227"/>
    </location>
</feature>
<dbReference type="InterPro" id="IPR036770">
    <property type="entry name" value="Ankyrin_rpt-contain_sf"/>
</dbReference>
<dbReference type="PROSITE" id="PS50297">
    <property type="entry name" value="ANK_REP_REGION"/>
    <property type="match status" value="4"/>
</dbReference>
<dbReference type="InterPro" id="IPR002110">
    <property type="entry name" value="Ankyrin_rpt"/>
</dbReference>
<dbReference type="PANTHER" id="PTHR24166:SF48">
    <property type="entry name" value="PROTEIN VAPYRIN"/>
    <property type="match status" value="1"/>
</dbReference>
<dbReference type="InterPro" id="IPR031353">
    <property type="entry name" value="NACHT_sigma"/>
</dbReference>
<evidence type="ECO:0000313" key="6">
    <source>
        <dbReference type="EMBL" id="EWY86057.1"/>
    </source>
</evidence>
<dbReference type="Gene3D" id="1.25.40.20">
    <property type="entry name" value="Ankyrin repeat-containing domain"/>
    <property type="match status" value="5"/>
</dbReference>
<dbReference type="SMART" id="SM00248">
    <property type="entry name" value="ANK"/>
    <property type="match status" value="16"/>
</dbReference>
<dbReference type="PROSITE" id="PS50837">
    <property type="entry name" value="NACHT"/>
    <property type="match status" value="1"/>
</dbReference>
<dbReference type="Gene3D" id="3.40.50.300">
    <property type="entry name" value="P-loop containing nucleotide triphosphate hydrolases"/>
    <property type="match status" value="1"/>
</dbReference>
<sequence>MASTAMIESGPSPEKSRRDVIIRKPVKSSTKQVEQTSAIVEACKSDDSPRDDTPVSTWGNSFNVSGGTQYNNTGNGNQFLGSQFHGEVNFVGGNGDSGNHSREGRKAQVLKRLATSPYRDRKDRNPSAVQGTCEWFISHHLYHEWLGHEASKILWVSADPGCGKSVLIKHLVDSIIRITNSQKVCYFFFKDDFADQKSLLSAMSCIIQQLFMQDTTLLSDEILLQLDANGQWITGSFVELWQILIKVADSNPNTEIICLIDAVDECNEHERNQFFKALCELCGSKKSPNLKFLITSRPYREIGMGFKPLENLNLPVIHLSGESDAEMRKIVKEIDIAIRERVRTISVKQKLTDDEQGILVTRLLCFRNRTYLWAHLTLDLIEHELDINKQKIINITSHLPQNVNEAYERILCRTCSVEKATRMLHLILAAKRPLTLEEMIVALELQQHHKSIDDMELEPEDRFRDKIRDICGLVTVNDSRIFLLHQTVKEFLISKDHAEPTSPNSLSWKHSVLVGGPNMTLTNICIWCLLLDHPSKEPHSTVSHPKHTNGNPFLNYAAKQWAKHFNELPAHYQKKMTRVALEICDVRSSCFSAWFSIYWTSRHARAISGHTILMVASYFGLEIIVKRLLRSEYSQLNEKDETYRRSTLSWAAGNGHDGVVKRLIRGLSIGPRSLKIVLRQGAKINDFDSDNRTALTYAIWNRHVSVVRRLVKAGAWVDVPDVLGATPTSYAVTSGNVEIEDLVLRGDVPSSTEHNEGEKLLLSAAKYGHIHVVRVLMEASKTNANPKDDWGWTPLMWAINYRHSAVIKLLLEHNSDVNIRDKTGMTPLHFATRYGQFEIAKLILQTGRADVSIPDLAGLTPLDLALSLTRDDIAQLILETVNDKNVSRAEYQESGISRFVRYDSCSTLKYTLQRNGKQFSVRDCTVAILETESDWADKIKVLLDFKKIDTSLPDANGDTVLHQAVQMQAYEVLNRLLIVAKGSLNSRNKRGLTPLALSCLTQNLNMLNILVHNDQADVNVADNNGDSPLHLAIHANSQPVTALLLSTKRISVEMKNKEGFTPLSLACLTGNITTYHRLLQSFHADINSQDIHGRTPLHNCIWFDEVYMIRFILKTPEADLNRTDNLQKTPLLFACYLHKWNIVRILLESGNTDINRKGPRARTALLLATLYGNSETVKLLVSLEKINVNVHDDEGLTALSYAAQEGNEEIIRMLLSKPDLDVDAKDDAGMTALAHAAKRGHLGAVELLLNEGKANSRIKDNNGKTPSALASAEGHVWVVESIYAMIAKK</sequence>
<feature type="repeat" description="ANK" evidence="3">
    <location>
        <begin position="690"/>
        <end position="722"/>
    </location>
</feature>
<name>W9HUP0_FUSOX</name>
<dbReference type="InterPro" id="IPR056884">
    <property type="entry name" value="NPHP3-like_N"/>
</dbReference>
<dbReference type="InterPro" id="IPR007111">
    <property type="entry name" value="NACHT_NTPase"/>
</dbReference>
<dbReference type="InterPro" id="IPR050889">
    <property type="entry name" value="Dendritic_Spine_Reg/Scaffold"/>
</dbReference>
<feature type="region of interest" description="Disordered" evidence="4">
    <location>
        <begin position="1"/>
        <end position="35"/>
    </location>
</feature>
<organism evidence="6 7">
    <name type="scientific">Fusarium oxysporum NRRL 32931</name>
    <dbReference type="NCBI Taxonomy" id="660029"/>
    <lineage>
        <taxon>Eukaryota</taxon>
        <taxon>Fungi</taxon>
        <taxon>Dikarya</taxon>
        <taxon>Ascomycota</taxon>
        <taxon>Pezizomycotina</taxon>
        <taxon>Sordariomycetes</taxon>
        <taxon>Hypocreomycetidae</taxon>
        <taxon>Hypocreales</taxon>
        <taxon>Nectriaceae</taxon>
        <taxon>Fusarium</taxon>
        <taxon>Fusarium oxysporum species complex</taxon>
    </lineage>
</organism>
<dbReference type="Pfam" id="PF22939">
    <property type="entry name" value="WHD_GPIID"/>
    <property type="match status" value="1"/>
</dbReference>
<dbReference type="InterPro" id="IPR027417">
    <property type="entry name" value="P-loop_NTPase"/>
</dbReference>
<dbReference type="EMBL" id="JH717845">
    <property type="protein sequence ID" value="EWY86057.1"/>
    <property type="molecule type" value="Genomic_DNA"/>
</dbReference>
<dbReference type="Pfam" id="PF12796">
    <property type="entry name" value="Ank_2"/>
    <property type="match status" value="3"/>
</dbReference>
<dbReference type="InterPro" id="IPR054471">
    <property type="entry name" value="GPIID_WHD"/>
</dbReference>
<proteinExistence type="predicted"/>
<dbReference type="SUPFAM" id="SSF52540">
    <property type="entry name" value="P-loop containing nucleoside triphosphate hydrolases"/>
    <property type="match status" value="1"/>
</dbReference>
<feature type="repeat" description="ANK" evidence="3">
    <location>
        <begin position="823"/>
        <end position="847"/>
    </location>
</feature>
<reference evidence="6 7" key="1">
    <citation type="submission" date="2011-06" db="EMBL/GenBank/DDBJ databases">
        <title>The Genome Sequence of Fusarium oxysporum FOSC 3-a.</title>
        <authorList>
            <consortium name="The Broad Institute Genome Sequencing Platform"/>
            <person name="Ma L.-J."/>
            <person name="Gale L.R."/>
            <person name="Schwartz D.C."/>
            <person name="Zhou S."/>
            <person name="Corby-Kistler H."/>
            <person name="Young S.K."/>
            <person name="Zeng Q."/>
            <person name="Gargeya S."/>
            <person name="Fitzgerald M."/>
            <person name="Haas B."/>
            <person name="Abouelleil A."/>
            <person name="Alvarado L."/>
            <person name="Arachchi H.M."/>
            <person name="Berlin A."/>
            <person name="Brown A."/>
            <person name="Chapman S.B."/>
            <person name="Chen Z."/>
            <person name="Dunbar C."/>
            <person name="Freedman E."/>
            <person name="Gearin G."/>
            <person name="Gellesch M."/>
            <person name="Goldberg J."/>
            <person name="Griggs A."/>
            <person name="Gujja S."/>
            <person name="Heiman D."/>
            <person name="Howarth C."/>
            <person name="Larson L."/>
            <person name="Lui A."/>
            <person name="MacDonald P.J.P."/>
            <person name="Mehta T."/>
            <person name="Montmayeur A."/>
            <person name="Murphy C."/>
            <person name="Neiman D."/>
            <person name="Pearson M."/>
            <person name="Priest M."/>
            <person name="Roberts A."/>
            <person name="Saif S."/>
            <person name="Shea T."/>
            <person name="Shenoy N."/>
            <person name="Sisk P."/>
            <person name="Stolte C."/>
            <person name="Sykes S."/>
            <person name="Wortman J."/>
            <person name="Nusbaum C."/>
            <person name="Birren B."/>
        </authorList>
    </citation>
    <scope>NUCLEOTIDE SEQUENCE [LARGE SCALE GENOMIC DNA]</scope>
    <source>
        <strain evidence="7">FOSC 3-a</strain>
    </source>
</reference>
<evidence type="ECO:0000313" key="7">
    <source>
        <dbReference type="Proteomes" id="UP000030753"/>
    </source>
</evidence>
<dbReference type="Pfam" id="PF24883">
    <property type="entry name" value="NPHP3_N"/>
    <property type="match status" value="1"/>
</dbReference>
<dbReference type="Pfam" id="PF00023">
    <property type="entry name" value="Ank"/>
    <property type="match status" value="4"/>
</dbReference>
<evidence type="ECO:0000256" key="2">
    <source>
        <dbReference type="ARBA" id="ARBA00023043"/>
    </source>
</evidence>
<dbReference type="Proteomes" id="UP000030753">
    <property type="component" value="Unassembled WGS sequence"/>
</dbReference>
<evidence type="ECO:0000259" key="5">
    <source>
        <dbReference type="PROSITE" id="PS50837"/>
    </source>
</evidence>
<dbReference type="OrthoDB" id="5057215at2759"/>
<evidence type="ECO:0000256" key="1">
    <source>
        <dbReference type="ARBA" id="ARBA00022737"/>
    </source>
</evidence>
<feature type="repeat" description="ANK" evidence="3">
    <location>
        <begin position="1058"/>
        <end position="1091"/>
    </location>
</feature>
<evidence type="ECO:0000256" key="3">
    <source>
        <dbReference type="PROSITE-ProRule" id="PRU00023"/>
    </source>
</evidence>
<gene>
    <name evidence="6" type="ORF">FOYG_10714</name>
</gene>
<keyword evidence="1" id="KW-0677">Repeat</keyword>
<evidence type="ECO:0000256" key="4">
    <source>
        <dbReference type="SAM" id="MobiDB-lite"/>
    </source>
</evidence>
<dbReference type="Pfam" id="PF17106">
    <property type="entry name" value="NACHT_sigma"/>
    <property type="match status" value="1"/>
</dbReference>